<dbReference type="Gene3D" id="4.10.240.10">
    <property type="entry name" value="Zn(2)-C6 fungal-type DNA-binding domain"/>
    <property type="match status" value="1"/>
</dbReference>
<evidence type="ECO:0000256" key="4">
    <source>
        <dbReference type="ARBA" id="ARBA00023242"/>
    </source>
</evidence>
<reference evidence="7 8" key="1">
    <citation type="submission" date="2013-03" db="EMBL/GenBank/DDBJ databases">
        <title>The Genome Sequence of Exophiala aquamarina CBS 119918.</title>
        <authorList>
            <consortium name="The Broad Institute Genomics Platform"/>
            <person name="Cuomo C."/>
            <person name="de Hoog S."/>
            <person name="Gorbushina A."/>
            <person name="Walker B."/>
            <person name="Young S.K."/>
            <person name="Zeng Q."/>
            <person name="Gargeya S."/>
            <person name="Fitzgerald M."/>
            <person name="Haas B."/>
            <person name="Abouelleil A."/>
            <person name="Allen A.W."/>
            <person name="Alvarado L."/>
            <person name="Arachchi H.M."/>
            <person name="Berlin A.M."/>
            <person name="Chapman S.B."/>
            <person name="Gainer-Dewar J."/>
            <person name="Goldberg J."/>
            <person name="Griggs A."/>
            <person name="Gujja S."/>
            <person name="Hansen M."/>
            <person name="Howarth C."/>
            <person name="Imamovic A."/>
            <person name="Ireland A."/>
            <person name="Larimer J."/>
            <person name="McCowan C."/>
            <person name="Murphy C."/>
            <person name="Pearson M."/>
            <person name="Poon T.W."/>
            <person name="Priest M."/>
            <person name="Roberts A."/>
            <person name="Saif S."/>
            <person name="Shea T."/>
            <person name="Sisk P."/>
            <person name="Sykes S."/>
            <person name="Wortman J."/>
            <person name="Nusbaum C."/>
            <person name="Birren B."/>
        </authorList>
    </citation>
    <scope>NUCLEOTIDE SEQUENCE [LARGE SCALE GENOMIC DNA]</scope>
    <source>
        <strain evidence="7 8">CBS 119918</strain>
    </source>
</reference>
<dbReference type="GO" id="GO:0003677">
    <property type="term" value="F:DNA binding"/>
    <property type="evidence" value="ECO:0007669"/>
    <property type="project" value="UniProtKB-KW"/>
</dbReference>
<gene>
    <name evidence="7" type="ORF">A1O9_12959</name>
</gene>
<evidence type="ECO:0000313" key="8">
    <source>
        <dbReference type="Proteomes" id="UP000027920"/>
    </source>
</evidence>
<proteinExistence type="predicted"/>
<name>A0A072NUD3_9EURO</name>
<dbReference type="CDD" id="cd00067">
    <property type="entry name" value="GAL4"/>
    <property type="match status" value="1"/>
</dbReference>
<keyword evidence="1" id="KW-0805">Transcription regulation</keyword>
<keyword evidence="3" id="KW-0804">Transcription</keyword>
<evidence type="ECO:0000259" key="6">
    <source>
        <dbReference type="PROSITE" id="PS50048"/>
    </source>
</evidence>
<evidence type="ECO:0000256" key="5">
    <source>
        <dbReference type="SAM" id="MobiDB-lite"/>
    </source>
</evidence>
<feature type="region of interest" description="Disordered" evidence="5">
    <location>
        <begin position="200"/>
        <end position="314"/>
    </location>
</feature>
<dbReference type="SMART" id="SM00066">
    <property type="entry name" value="GAL4"/>
    <property type="match status" value="1"/>
</dbReference>
<comment type="caution">
    <text evidence="7">The sequence shown here is derived from an EMBL/GenBank/DDBJ whole genome shotgun (WGS) entry which is preliminary data.</text>
</comment>
<feature type="domain" description="Zn(2)-C6 fungal-type" evidence="6">
    <location>
        <begin position="48"/>
        <end position="82"/>
    </location>
</feature>
<evidence type="ECO:0000313" key="7">
    <source>
        <dbReference type="EMBL" id="KEF50982.1"/>
    </source>
</evidence>
<dbReference type="EMBL" id="AMGV01000036">
    <property type="protein sequence ID" value="KEF50982.1"/>
    <property type="molecule type" value="Genomic_DNA"/>
</dbReference>
<evidence type="ECO:0000256" key="1">
    <source>
        <dbReference type="ARBA" id="ARBA00023015"/>
    </source>
</evidence>
<dbReference type="HOGENOM" id="CLU_885753_0_0_1"/>
<dbReference type="STRING" id="1182545.A0A072NUD3"/>
<dbReference type="VEuPathDB" id="FungiDB:A1O9_12959"/>
<feature type="region of interest" description="Disordered" evidence="5">
    <location>
        <begin position="131"/>
        <end position="165"/>
    </location>
</feature>
<keyword evidence="2" id="KW-0238">DNA-binding</keyword>
<keyword evidence="4" id="KW-0539">Nucleus</keyword>
<evidence type="ECO:0000256" key="2">
    <source>
        <dbReference type="ARBA" id="ARBA00023125"/>
    </source>
</evidence>
<dbReference type="GeneID" id="25287853"/>
<dbReference type="GO" id="GO:0000981">
    <property type="term" value="F:DNA-binding transcription factor activity, RNA polymerase II-specific"/>
    <property type="evidence" value="ECO:0007669"/>
    <property type="project" value="InterPro"/>
</dbReference>
<dbReference type="Pfam" id="PF00172">
    <property type="entry name" value="Zn_clus"/>
    <property type="match status" value="1"/>
</dbReference>
<feature type="compositionally biased region" description="Polar residues" evidence="5">
    <location>
        <begin position="254"/>
        <end position="282"/>
    </location>
</feature>
<protein>
    <recommendedName>
        <fullName evidence="6">Zn(2)-C6 fungal-type domain-containing protein</fullName>
    </recommendedName>
</protein>
<dbReference type="SUPFAM" id="SSF57701">
    <property type="entry name" value="Zn2/Cys6 DNA-binding domain"/>
    <property type="match status" value="1"/>
</dbReference>
<organism evidence="7 8">
    <name type="scientific">Exophiala aquamarina CBS 119918</name>
    <dbReference type="NCBI Taxonomy" id="1182545"/>
    <lineage>
        <taxon>Eukaryota</taxon>
        <taxon>Fungi</taxon>
        <taxon>Dikarya</taxon>
        <taxon>Ascomycota</taxon>
        <taxon>Pezizomycotina</taxon>
        <taxon>Eurotiomycetes</taxon>
        <taxon>Chaetothyriomycetidae</taxon>
        <taxon>Chaetothyriales</taxon>
        <taxon>Herpotrichiellaceae</taxon>
        <taxon>Exophiala</taxon>
    </lineage>
</organism>
<dbReference type="PROSITE" id="PS00463">
    <property type="entry name" value="ZN2_CY6_FUNGAL_1"/>
    <property type="match status" value="1"/>
</dbReference>
<dbReference type="PROSITE" id="PS50048">
    <property type="entry name" value="ZN2_CY6_FUNGAL_2"/>
    <property type="match status" value="1"/>
</dbReference>
<dbReference type="OrthoDB" id="5401558at2759"/>
<accession>A0A072NUD3</accession>
<dbReference type="AlphaFoldDB" id="A0A072NUD3"/>
<dbReference type="InterPro" id="IPR001138">
    <property type="entry name" value="Zn2Cys6_DnaBD"/>
</dbReference>
<evidence type="ECO:0000256" key="3">
    <source>
        <dbReference type="ARBA" id="ARBA00023163"/>
    </source>
</evidence>
<dbReference type="InterPro" id="IPR036864">
    <property type="entry name" value="Zn2-C6_fun-type_DNA-bd_sf"/>
</dbReference>
<keyword evidence="8" id="KW-1185">Reference proteome</keyword>
<dbReference type="RefSeq" id="XP_013253572.1">
    <property type="nucleotide sequence ID" value="XM_013398118.1"/>
</dbReference>
<dbReference type="Proteomes" id="UP000027920">
    <property type="component" value="Unassembled WGS sequence"/>
</dbReference>
<sequence length="314" mass="34056">MAPMMTDPHNGTELDYLPPISPHPGYYIAPQHCPLHRAAPLRQRAAIACKYCRKRKIRCSGYDSSPDGRCQNCVRFNQQCLFHPVSSQAVFVPASAVYGPGVARAPVAGRSDNHPRQNGEQPYIRDGEQPVLYGAHGQPLGPAGPHGQPQYSYLPAPRHSHYPPQPYPYQAFPYSPAAGAPYDAHGQALPAPYDACVGLKRPYPDDDPHKKISHAPQSPHPNVRARHGTYDGRADGSGSYAYPSPPSRAPASPMTSTQNSDSVPGDTSNQTPLNQEHLVNSSDHARRAMEVRNLLAEVSPGGAKTNVAETTVER</sequence>
<dbReference type="GO" id="GO:0008270">
    <property type="term" value="F:zinc ion binding"/>
    <property type="evidence" value="ECO:0007669"/>
    <property type="project" value="InterPro"/>
</dbReference>